<organism evidence="2 3">
    <name type="scientific">Candida verbasci</name>
    <dbReference type="NCBI Taxonomy" id="1227364"/>
    <lineage>
        <taxon>Eukaryota</taxon>
        <taxon>Fungi</taxon>
        <taxon>Dikarya</taxon>
        <taxon>Ascomycota</taxon>
        <taxon>Saccharomycotina</taxon>
        <taxon>Pichiomycetes</taxon>
        <taxon>Debaryomycetaceae</taxon>
        <taxon>Candida/Lodderomyces clade</taxon>
        <taxon>Candida</taxon>
    </lineage>
</organism>
<dbReference type="AlphaFoldDB" id="A0A9W4U0N1"/>
<keyword evidence="1" id="KW-0812">Transmembrane</keyword>
<comment type="caution">
    <text evidence="2">The sequence shown here is derived from an EMBL/GenBank/DDBJ whole genome shotgun (WGS) entry which is preliminary data.</text>
</comment>
<evidence type="ECO:0000313" key="3">
    <source>
        <dbReference type="Proteomes" id="UP001152885"/>
    </source>
</evidence>
<protein>
    <submittedName>
        <fullName evidence="2">Uncharacterized protein</fullName>
    </submittedName>
</protein>
<gene>
    <name evidence="2" type="ORF">CANVERA_P5184</name>
</gene>
<evidence type="ECO:0000313" key="2">
    <source>
        <dbReference type="EMBL" id="CAI5760676.1"/>
    </source>
</evidence>
<evidence type="ECO:0000256" key="1">
    <source>
        <dbReference type="SAM" id="Phobius"/>
    </source>
</evidence>
<reference evidence="2" key="1">
    <citation type="submission" date="2022-12" db="EMBL/GenBank/DDBJ databases">
        <authorList>
            <person name="Brejova B."/>
        </authorList>
    </citation>
    <scope>NUCLEOTIDE SEQUENCE</scope>
</reference>
<dbReference type="Proteomes" id="UP001152885">
    <property type="component" value="Unassembled WGS sequence"/>
</dbReference>
<keyword evidence="3" id="KW-1185">Reference proteome</keyword>
<name>A0A9W4U0N1_9ASCO</name>
<keyword evidence="1" id="KW-0472">Membrane</keyword>
<accession>A0A9W4U0N1</accession>
<proteinExistence type="predicted"/>
<sequence>MSSTTTTTTTNFAKSSKIQPHIRLSTTSSIAKNSQKKSFISYNYNNNSNNNNDNNNNDNNINSISVPIEKTQLSILQKVYNYYLYTTPAYLLSTGELIFFNAFCLLLLSVFVYYILYLLPQGLYNGLLKLNYYLFGKIINLNYKI</sequence>
<feature type="transmembrane region" description="Helical" evidence="1">
    <location>
        <begin position="98"/>
        <end position="119"/>
    </location>
</feature>
<dbReference type="EMBL" id="CANTUO010000007">
    <property type="protein sequence ID" value="CAI5760676.1"/>
    <property type="molecule type" value="Genomic_DNA"/>
</dbReference>
<keyword evidence="1" id="KW-1133">Transmembrane helix</keyword>